<dbReference type="Proteomes" id="UP000290289">
    <property type="component" value="Chromosome 12"/>
</dbReference>
<evidence type="ECO:0000313" key="2">
    <source>
        <dbReference type="EMBL" id="RXH81837.1"/>
    </source>
</evidence>
<evidence type="ECO:0000256" key="1">
    <source>
        <dbReference type="SAM" id="MobiDB-lite"/>
    </source>
</evidence>
<gene>
    <name evidence="2" type="ORF">DVH24_036178</name>
</gene>
<dbReference type="EMBL" id="RDQH01000338">
    <property type="protein sequence ID" value="RXH81837.1"/>
    <property type="molecule type" value="Genomic_DNA"/>
</dbReference>
<keyword evidence="3" id="KW-1185">Reference proteome</keyword>
<dbReference type="AlphaFoldDB" id="A0A498IIH7"/>
<accession>A0A498IIH7</accession>
<reference evidence="2 3" key="1">
    <citation type="submission" date="2018-10" db="EMBL/GenBank/DDBJ databases">
        <title>A high-quality apple genome assembly.</title>
        <authorList>
            <person name="Hu J."/>
        </authorList>
    </citation>
    <scope>NUCLEOTIDE SEQUENCE [LARGE SCALE GENOMIC DNA]</scope>
    <source>
        <strain evidence="3">cv. HFTH1</strain>
        <tissue evidence="2">Young leaf</tissue>
    </source>
</reference>
<feature type="compositionally biased region" description="Basic and acidic residues" evidence="1">
    <location>
        <begin position="136"/>
        <end position="145"/>
    </location>
</feature>
<evidence type="ECO:0000313" key="3">
    <source>
        <dbReference type="Proteomes" id="UP000290289"/>
    </source>
</evidence>
<name>A0A498IIH7_MALDO</name>
<comment type="caution">
    <text evidence="2">The sequence shown here is derived from an EMBL/GenBank/DDBJ whole genome shotgun (WGS) entry which is preliminary data.</text>
</comment>
<sequence>MEYEETDLHFFRGIHPFTKHFSNRKQGGAHTKSGIELLNLQIPSIEVVFGFRGEASIRNSTFLPKLTLSLCLSAEADSCSIPSTGDDGAQADWFRMGFEDVTGEEQVVIGDNWGRKEVRSDIERQPNPSCSPSFGDGKKIIREQG</sequence>
<protein>
    <submittedName>
        <fullName evidence="2">Uncharacterized protein</fullName>
    </submittedName>
</protein>
<feature type="region of interest" description="Disordered" evidence="1">
    <location>
        <begin position="119"/>
        <end position="145"/>
    </location>
</feature>
<proteinExistence type="predicted"/>
<organism evidence="2 3">
    <name type="scientific">Malus domestica</name>
    <name type="common">Apple</name>
    <name type="synonym">Pyrus malus</name>
    <dbReference type="NCBI Taxonomy" id="3750"/>
    <lineage>
        <taxon>Eukaryota</taxon>
        <taxon>Viridiplantae</taxon>
        <taxon>Streptophyta</taxon>
        <taxon>Embryophyta</taxon>
        <taxon>Tracheophyta</taxon>
        <taxon>Spermatophyta</taxon>
        <taxon>Magnoliopsida</taxon>
        <taxon>eudicotyledons</taxon>
        <taxon>Gunneridae</taxon>
        <taxon>Pentapetalae</taxon>
        <taxon>rosids</taxon>
        <taxon>fabids</taxon>
        <taxon>Rosales</taxon>
        <taxon>Rosaceae</taxon>
        <taxon>Amygdaloideae</taxon>
        <taxon>Maleae</taxon>
        <taxon>Malus</taxon>
    </lineage>
</organism>